<keyword evidence="4" id="KW-1185">Reference proteome</keyword>
<dbReference type="Gene3D" id="1.10.532.10">
    <property type="entry name" value="STAT transcription factor, N-terminal domain"/>
    <property type="match status" value="1"/>
</dbReference>
<dbReference type="GO" id="GO:0007165">
    <property type="term" value="P:signal transduction"/>
    <property type="evidence" value="ECO:0007669"/>
    <property type="project" value="InterPro"/>
</dbReference>
<feature type="region of interest" description="Disordered" evidence="2">
    <location>
        <begin position="968"/>
        <end position="1002"/>
    </location>
</feature>
<proteinExistence type="predicted"/>
<accession>A0AAV3XRR0</accession>
<gene>
    <name evidence="3" type="ORF">PoB_000003700</name>
</gene>
<name>A0AAV3XRR0_9GAST</name>
<sequence length="1249" mass="139671">MLIECTLTHNEKPKKQMESKTLTQDYRLEIKMAKRGATSEAPKLLPDDMQEIMEMDKIIPWFVWQRLKAKIHELPWVNVSNACKNLEPNHKAEASGLYNAMMKEIDFFIEKESKLQGSSWSNSVQMSIEKKNIEEKYQKDPVAFVQAMADCLQREHCLHFLGHKSPSHIQNSPRQQSPKHEAMAAEETLQEETQLVLNSIEYIEQLVQSAREHIHNFNKLDSDVKHLSVGWIGKGTNPDERLAFAELKISEADSIRFEEITHNRCEALRSAISDLQELCTNCELSLHFLETKINHWREAEKLANVHIGPETVFDDQIFARFVAVLNTVTMWFTRAQTAAAASPSSSHTLPELDLLGPLRSAEVQEVDQMIPQTAVVEDKMKKIEAAYIERTLIVSQQPPEMVAVEKQEKSNASKSGSSAEAKTKETKEKKKKGGSVKTYSSKKAQKFETKIKIPGGNEFSSLFFTNLRIECVLESELAAQSRSPKDTRAETDTETSGKSQLHWERSPQTMPDEFGFKDIWISNHSRLSSNEVHKEFVRIRFSATVVVNSREYDVQVLSLPFLFNTGSNQLLSFIGTRLWYFGSSSDMYHGNFQCPEELPEKVVLDLLNKCVRHVHERGRELRFEEQVYLSELLPKNGAGMVNLQDFIGTKPFRVPDNFFTWFYAVVNTIKTLWLELWLDGSIYGFISKAKAEELLSSKSNPYGATILRPTINELEKTSSTNALAALVMQTKNKGTDPHTKEPTIELILARLSSDYIKLSGFFKAVTRVYYEEDGVKKSYAEYLLGYNLKKRIDYLKKYGKGAEPEINKEYSSQVEKHLYLKLTPFSDQQKMTQASGKGEAMKKDGSSRAKKSRGRRTGSRTSETSATTLGDSSISSTPSPSEEAFAVMEGKGTVSPSEKLKTNPISSDQGQASGTWMDTADPLNEPKGMNHAGPGGEAGKFKPFNGVQIDTSRLSELNINDLCSKSLKGESNNMSPTSGWETMSPLSGSQSMSPPNYMSPKNEPKAVSPVAVSSDMSGFSILQPMCQTGSLVAMGDVACASPAHYFLKTNQSETTNLPTVLEDARYQSSRPSQTRRSYKGKQTGSARVKKLQEGESMFAGAQVLNKIPSSIQQTSSNQVQAMANQNIVYGQTAVTHPTPSYASQLSQQQDFLNGPLAFQLQDAQASQVTEAAFPSGVQLEPTWDEQLRKPVFLVKQGSQLLANAFLNEGEGLQEMFEYEETNPQDSGIYSLSPTTQSEPFIFSGNVQNP</sequence>
<dbReference type="SUPFAM" id="SSF49417">
    <property type="entry name" value="p53-like transcription factors"/>
    <property type="match status" value="1"/>
</dbReference>
<protein>
    <submittedName>
        <fullName evidence="3">Signal transducer and activator of transcription</fullName>
    </submittedName>
</protein>
<dbReference type="Gene3D" id="1.10.238.10">
    <property type="entry name" value="EF-hand"/>
    <property type="match status" value="1"/>
</dbReference>
<dbReference type="PANTHER" id="PTHR11801">
    <property type="entry name" value="SIGNAL TRANSDUCER AND ACTIVATOR OF TRANSCRIPTION"/>
    <property type="match status" value="1"/>
</dbReference>
<feature type="compositionally biased region" description="Polar residues" evidence="2">
    <location>
        <begin position="903"/>
        <end position="916"/>
    </location>
</feature>
<dbReference type="InterPro" id="IPR001217">
    <property type="entry name" value="STAT"/>
</dbReference>
<comment type="caution">
    <text evidence="3">The sequence shown here is derived from an EMBL/GenBank/DDBJ whole genome shotgun (WGS) entry which is preliminary data.</text>
</comment>
<evidence type="ECO:0000313" key="4">
    <source>
        <dbReference type="Proteomes" id="UP000735302"/>
    </source>
</evidence>
<evidence type="ECO:0000313" key="3">
    <source>
        <dbReference type="EMBL" id="GFN73531.1"/>
    </source>
</evidence>
<dbReference type="Proteomes" id="UP000735302">
    <property type="component" value="Unassembled WGS sequence"/>
</dbReference>
<feature type="region of interest" description="Disordered" evidence="2">
    <location>
        <begin position="480"/>
        <end position="504"/>
    </location>
</feature>
<organism evidence="3 4">
    <name type="scientific">Plakobranchus ocellatus</name>
    <dbReference type="NCBI Taxonomy" id="259542"/>
    <lineage>
        <taxon>Eukaryota</taxon>
        <taxon>Metazoa</taxon>
        <taxon>Spiralia</taxon>
        <taxon>Lophotrochozoa</taxon>
        <taxon>Mollusca</taxon>
        <taxon>Gastropoda</taxon>
        <taxon>Heterobranchia</taxon>
        <taxon>Euthyneura</taxon>
        <taxon>Panpulmonata</taxon>
        <taxon>Sacoglossa</taxon>
        <taxon>Placobranchoidea</taxon>
        <taxon>Plakobranchidae</taxon>
        <taxon>Plakobranchus</taxon>
    </lineage>
</organism>
<evidence type="ECO:0000256" key="2">
    <source>
        <dbReference type="SAM" id="MobiDB-lite"/>
    </source>
</evidence>
<feature type="compositionally biased region" description="Basic residues" evidence="2">
    <location>
        <begin position="848"/>
        <end position="858"/>
    </location>
</feature>
<feature type="compositionally biased region" description="Polar residues" evidence="2">
    <location>
        <begin position="968"/>
        <end position="996"/>
    </location>
</feature>
<dbReference type="GO" id="GO:0003700">
    <property type="term" value="F:DNA-binding transcription factor activity"/>
    <property type="evidence" value="ECO:0007669"/>
    <property type="project" value="InterPro"/>
</dbReference>
<keyword evidence="1" id="KW-0727">SH2 domain</keyword>
<dbReference type="InterPro" id="IPR036535">
    <property type="entry name" value="STAT_N_sf"/>
</dbReference>
<dbReference type="InterPro" id="IPR008967">
    <property type="entry name" value="p53-like_TF_DNA-bd_sf"/>
</dbReference>
<reference evidence="3 4" key="1">
    <citation type="journal article" date="2021" name="Elife">
        <title>Chloroplast acquisition without the gene transfer in kleptoplastic sea slugs, Plakobranchus ocellatus.</title>
        <authorList>
            <person name="Maeda T."/>
            <person name="Takahashi S."/>
            <person name="Yoshida T."/>
            <person name="Shimamura S."/>
            <person name="Takaki Y."/>
            <person name="Nagai Y."/>
            <person name="Toyoda A."/>
            <person name="Suzuki Y."/>
            <person name="Arimoto A."/>
            <person name="Ishii H."/>
            <person name="Satoh N."/>
            <person name="Nishiyama T."/>
            <person name="Hasebe M."/>
            <person name="Maruyama T."/>
            <person name="Minagawa J."/>
            <person name="Obokata J."/>
            <person name="Shigenobu S."/>
        </authorList>
    </citation>
    <scope>NUCLEOTIDE SEQUENCE [LARGE SCALE GENOMIC DNA]</scope>
</reference>
<feature type="region of interest" description="Disordered" evidence="2">
    <location>
        <begin position="829"/>
        <end position="916"/>
    </location>
</feature>
<dbReference type="EMBL" id="BLXT01000008">
    <property type="protein sequence ID" value="GFN73531.1"/>
    <property type="molecule type" value="Genomic_DNA"/>
</dbReference>
<dbReference type="AlphaFoldDB" id="A0AAV3XRR0"/>
<evidence type="ECO:0000256" key="1">
    <source>
        <dbReference type="ARBA" id="ARBA00022999"/>
    </source>
</evidence>
<feature type="region of interest" description="Disordered" evidence="2">
    <location>
        <begin position="403"/>
        <end position="439"/>
    </location>
</feature>
<feature type="compositionally biased region" description="Low complexity" evidence="2">
    <location>
        <begin position="859"/>
        <end position="881"/>
    </location>
</feature>